<reference evidence="1 2" key="1">
    <citation type="journal article" date="2021" name="Elife">
        <title>Chloroplast acquisition without the gene transfer in kleptoplastic sea slugs, Plakobranchus ocellatus.</title>
        <authorList>
            <person name="Maeda T."/>
            <person name="Takahashi S."/>
            <person name="Yoshida T."/>
            <person name="Shimamura S."/>
            <person name="Takaki Y."/>
            <person name="Nagai Y."/>
            <person name="Toyoda A."/>
            <person name="Suzuki Y."/>
            <person name="Arimoto A."/>
            <person name="Ishii H."/>
            <person name="Satoh N."/>
            <person name="Nishiyama T."/>
            <person name="Hasebe M."/>
            <person name="Maruyama T."/>
            <person name="Minagawa J."/>
            <person name="Obokata J."/>
            <person name="Shigenobu S."/>
        </authorList>
    </citation>
    <scope>NUCLEOTIDE SEQUENCE [LARGE SCALE GENOMIC DNA]</scope>
</reference>
<gene>
    <name evidence="1" type="ORF">ElyMa_000603300</name>
</gene>
<organism evidence="1 2">
    <name type="scientific">Elysia marginata</name>
    <dbReference type="NCBI Taxonomy" id="1093978"/>
    <lineage>
        <taxon>Eukaryota</taxon>
        <taxon>Metazoa</taxon>
        <taxon>Spiralia</taxon>
        <taxon>Lophotrochozoa</taxon>
        <taxon>Mollusca</taxon>
        <taxon>Gastropoda</taxon>
        <taxon>Heterobranchia</taxon>
        <taxon>Euthyneura</taxon>
        <taxon>Panpulmonata</taxon>
        <taxon>Sacoglossa</taxon>
        <taxon>Placobranchoidea</taxon>
        <taxon>Plakobranchidae</taxon>
        <taxon>Elysia</taxon>
    </lineage>
</organism>
<keyword evidence="2" id="KW-1185">Reference proteome</keyword>
<comment type="caution">
    <text evidence="1">The sequence shown here is derived from an EMBL/GenBank/DDBJ whole genome shotgun (WGS) entry which is preliminary data.</text>
</comment>
<evidence type="ECO:0000313" key="2">
    <source>
        <dbReference type="Proteomes" id="UP000762676"/>
    </source>
</evidence>
<proteinExistence type="predicted"/>
<name>A0AAV4G8R6_9GAST</name>
<dbReference type="AlphaFoldDB" id="A0AAV4G8R6"/>
<dbReference type="Proteomes" id="UP000762676">
    <property type="component" value="Unassembled WGS sequence"/>
</dbReference>
<sequence>MSIEGAVWSVFFRTTIFSPFVSTDPARDIQMNVDVHWKSPANVRANCSAYVGRRGSLTWTLESAVNTMSWRIELDATVYLQEDRAANSTLLYRGQNVLRN</sequence>
<accession>A0AAV4G8R6</accession>
<evidence type="ECO:0000313" key="1">
    <source>
        <dbReference type="EMBL" id="GFR81378.1"/>
    </source>
</evidence>
<dbReference type="EMBL" id="BMAT01001185">
    <property type="protein sequence ID" value="GFR81378.1"/>
    <property type="molecule type" value="Genomic_DNA"/>
</dbReference>
<protein>
    <submittedName>
        <fullName evidence="1">Uncharacterized protein</fullName>
    </submittedName>
</protein>